<keyword evidence="2" id="KW-1185">Reference proteome</keyword>
<evidence type="ECO:0000313" key="1">
    <source>
        <dbReference type="EMBL" id="AAQ17804.1"/>
    </source>
</evidence>
<sequence length="90" mass="10937">MKILDFFKRKQKLKKYDVTVWVKRRDFLSCIVQIGEIKFTLSSDVEPHAETIRNRQSVIDCIQSDLKRRNKDSDQYWIDEYHEEVNDQDN</sequence>
<accession>Q76YU2</accession>
<reference evidence="1 2" key="1">
    <citation type="journal article" date="2001" name="J. Bacteriol.">
        <title>Phylogeny of the major head and tail genes of the wide-ranging T4-type bacteriophages.</title>
        <authorList>
            <person name="Tetart F."/>
            <person name="Desplats C."/>
            <person name="Kutateladze M."/>
            <person name="Monod C."/>
            <person name="Ackermann H.W."/>
            <person name="Krisch H.M."/>
        </authorList>
    </citation>
    <scope>NUCLEOTIDE SEQUENCE</scope>
</reference>
<proteinExistence type="predicted"/>
<gene>
    <name evidence="1" type="ORF">Aeh1ORF139c</name>
</gene>
<protein>
    <submittedName>
        <fullName evidence="1">Uncharacterized protein</fullName>
    </submittedName>
</protein>
<dbReference type="EMBL" id="AY266303">
    <property type="protein sequence ID" value="AAQ17804.1"/>
    <property type="molecule type" value="Genomic_DNA"/>
</dbReference>
<dbReference type="KEGG" id="vg:2658193"/>
<organism evidence="1 2">
    <name type="scientific">Aeromonas phage Aeh1</name>
    <dbReference type="NCBI Taxonomy" id="2880362"/>
    <lineage>
        <taxon>Viruses</taxon>
        <taxon>Duplodnaviria</taxon>
        <taxon>Heunggongvirae</taxon>
        <taxon>Uroviricota</taxon>
        <taxon>Caudoviricetes</taxon>
        <taxon>Pantevenvirales</taxon>
        <taxon>Straboviridae</taxon>
        <taxon>Cinqassovirus</taxon>
        <taxon>Cinqassovirus aeh1</taxon>
    </lineage>
</organism>
<dbReference type="Proteomes" id="UP000002555">
    <property type="component" value="Segment"/>
</dbReference>
<dbReference type="RefSeq" id="NP_944027.1">
    <property type="nucleotide sequence ID" value="NC_005260.1"/>
</dbReference>
<dbReference type="OrthoDB" id="34499at10239"/>
<name>Q76YU2_9CAUD</name>
<evidence type="ECO:0000313" key="2">
    <source>
        <dbReference type="Proteomes" id="UP000002555"/>
    </source>
</evidence>